<evidence type="ECO:0000256" key="1">
    <source>
        <dbReference type="SAM" id="Phobius"/>
    </source>
</evidence>
<evidence type="ECO:0000313" key="2">
    <source>
        <dbReference type="EMBL" id="NNU33552.1"/>
    </source>
</evidence>
<evidence type="ECO:0000313" key="3">
    <source>
        <dbReference type="Proteomes" id="UP000566071"/>
    </source>
</evidence>
<name>A0ABX1W020_9SPHI</name>
<dbReference type="Pfam" id="PF10825">
    <property type="entry name" value="DUF2752"/>
    <property type="match status" value="1"/>
</dbReference>
<dbReference type="EMBL" id="JABFCR010000013">
    <property type="protein sequence ID" value="NNU33552.1"/>
    <property type="molecule type" value="Genomic_DNA"/>
</dbReference>
<sequence length="99" mass="11199">MKFLKTNFELIFWIAALIALGVSNPAAESQYSLCPFKAVGITWCPGCGIGHAISWLLHGDLARSWQSHWLGAPALLIIGYRIYVLGRRMFIPKQEYKFE</sequence>
<keyword evidence="1" id="KW-0472">Membrane</keyword>
<accession>A0ABX1W020</accession>
<protein>
    <submittedName>
        <fullName evidence="2">DUF2752 domain-containing protein</fullName>
    </submittedName>
</protein>
<keyword evidence="1" id="KW-0812">Transmembrane</keyword>
<keyword evidence="3" id="KW-1185">Reference proteome</keyword>
<feature type="transmembrane region" description="Helical" evidence="1">
    <location>
        <begin position="65"/>
        <end position="84"/>
    </location>
</feature>
<dbReference type="InterPro" id="IPR021215">
    <property type="entry name" value="DUF2752"/>
</dbReference>
<organism evidence="2 3">
    <name type="scientific">Mucilaginibacter humi</name>
    <dbReference type="NCBI Taxonomy" id="2732510"/>
    <lineage>
        <taxon>Bacteria</taxon>
        <taxon>Pseudomonadati</taxon>
        <taxon>Bacteroidota</taxon>
        <taxon>Sphingobacteriia</taxon>
        <taxon>Sphingobacteriales</taxon>
        <taxon>Sphingobacteriaceae</taxon>
        <taxon>Mucilaginibacter</taxon>
    </lineage>
</organism>
<dbReference type="Proteomes" id="UP000566071">
    <property type="component" value="Unassembled WGS sequence"/>
</dbReference>
<proteinExistence type="predicted"/>
<reference evidence="2 3" key="1">
    <citation type="submission" date="2020-05" db="EMBL/GenBank/DDBJ databases">
        <authorList>
            <person name="Khan S.A."/>
            <person name="Jeon C.O."/>
            <person name="Chun B.H."/>
        </authorList>
    </citation>
    <scope>NUCLEOTIDE SEQUENCE [LARGE SCALE GENOMIC DNA]</scope>
    <source>
        <strain evidence="2 3">S1162</strain>
    </source>
</reference>
<gene>
    <name evidence="2" type="ORF">HK413_04260</name>
</gene>
<comment type="caution">
    <text evidence="2">The sequence shown here is derived from an EMBL/GenBank/DDBJ whole genome shotgun (WGS) entry which is preliminary data.</text>
</comment>
<keyword evidence="1" id="KW-1133">Transmembrane helix</keyword>